<dbReference type="FunFam" id="1.20.1740.10:FF:000017">
    <property type="entry name" value="Amino acid permease"/>
    <property type="match status" value="1"/>
</dbReference>
<feature type="transmembrane region" description="Helical" evidence="8">
    <location>
        <begin position="449"/>
        <end position="470"/>
    </location>
</feature>
<keyword evidence="11" id="KW-1185">Reference proteome</keyword>
<evidence type="ECO:0000256" key="3">
    <source>
        <dbReference type="ARBA" id="ARBA00022475"/>
    </source>
</evidence>
<feature type="transmembrane region" description="Helical" evidence="8">
    <location>
        <begin position="404"/>
        <end position="428"/>
    </location>
</feature>
<feature type="transmembrane region" description="Helical" evidence="8">
    <location>
        <begin position="277"/>
        <end position="296"/>
    </location>
</feature>
<dbReference type="GO" id="GO:0005886">
    <property type="term" value="C:plasma membrane"/>
    <property type="evidence" value="ECO:0007669"/>
    <property type="project" value="UniProtKB-SubCell"/>
</dbReference>
<evidence type="ECO:0000256" key="5">
    <source>
        <dbReference type="ARBA" id="ARBA00022970"/>
    </source>
</evidence>
<feature type="transmembrane region" description="Helical" evidence="8">
    <location>
        <begin position="316"/>
        <end position="343"/>
    </location>
</feature>
<dbReference type="PANTHER" id="PTHR43341:SF1">
    <property type="entry name" value="GENERAL AMINO-ACID PERMEASE GAP1"/>
    <property type="match status" value="1"/>
</dbReference>
<dbReference type="AlphaFoldDB" id="A0A0C3CYH0"/>
<evidence type="ECO:0000256" key="1">
    <source>
        <dbReference type="ARBA" id="ARBA00004651"/>
    </source>
</evidence>
<dbReference type="STRING" id="913774.A0A0C3CYH0"/>
<evidence type="ECO:0000313" key="11">
    <source>
        <dbReference type="Proteomes" id="UP000054321"/>
    </source>
</evidence>
<dbReference type="OrthoDB" id="3900342at2759"/>
<feature type="transmembrane region" description="Helical" evidence="8">
    <location>
        <begin position="53"/>
        <end position="71"/>
    </location>
</feature>
<keyword evidence="6 8" id="KW-1133">Transmembrane helix</keyword>
<dbReference type="Proteomes" id="UP000054321">
    <property type="component" value="Unassembled WGS sequence"/>
</dbReference>
<sequence length="556" mass="60831">MWQRFADSFKRDPNSVVTPHGIVGGNGRVFDPKIAAYATAHAPLARQLKGRHLQMIAFGGSIGTGLFVASGKSLAEGGPASLLICFILVGMMLYCTVHALGELATLFPVAGSFSAYSTRFIDPAWGFAMGWNYALQWLVVLPLEIISASITINYWDVGQKYPHAIFVTVFLIGIMAINLFGVRGYGEGEFFFAIVKIAAIIGYIILGVILNCGGDPNGGYIGGRYWHDPGAFHNGFKGLCSVLVNATFAFTGTELVGLAAAETANPRKSLPTAVKQVFWRITLFYVVSLSLVGLLVPYTDPRLLAYGRANAAASPFVISIQNAGIEVLPSVMNVVILIAVLSVGNSSVFGSSRTLAALADQGQAPRILGYIDRKGRPLVALFIAFAFGFIAYCSDSNAEGEVLAWMIGVSSLSAIFTWGSICLAHIRFRRAWKMQGHNLNELAFRSQSGVIGSWFGLIFNILILIAQFWVGVWPTNYEQMTAAQQAQSFFLDYLAAPVVIVFYVGYKLWTRVPYMRIRDMDVRTGMRELNLPELVAEENAERAAWPMWKKLYKILC</sequence>
<feature type="transmembrane region" description="Helical" evidence="8">
    <location>
        <begin position="164"/>
        <end position="184"/>
    </location>
</feature>
<keyword evidence="7 8" id="KW-0472">Membrane</keyword>
<dbReference type="PROSITE" id="PS00218">
    <property type="entry name" value="AMINO_ACID_PERMEASE_1"/>
    <property type="match status" value="1"/>
</dbReference>
<gene>
    <name evidence="10" type="ORF">OIDMADRAFT_159216</name>
</gene>
<dbReference type="NCBIfam" id="TIGR00913">
    <property type="entry name" value="2A0310"/>
    <property type="match status" value="1"/>
</dbReference>
<comment type="subcellular location">
    <subcellularLocation>
        <location evidence="1">Cell membrane</location>
        <topology evidence="1">Multi-pass membrane protein</topology>
    </subcellularLocation>
</comment>
<keyword evidence="2" id="KW-0813">Transport</keyword>
<keyword evidence="4 8" id="KW-0812">Transmembrane</keyword>
<dbReference type="PIRSF" id="PIRSF006060">
    <property type="entry name" value="AA_transporter"/>
    <property type="match status" value="1"/>
</dbReference>
<dbReference type="InParanoid" id="A0A0C3CYH0"/>
<dbReference type="InterPro" id="IPR050524">
    <property type="entry name" value="APC_YAT"/>
</dbReference>
<dbReference type="InterPro" id="IPR004841">
    <property type="entry name" value="AA-permease/SLC12A_dom"/>
</dbReference>
<feature type="transmembrane region" description="Helical" evidence="8">
    <location>
        <begin position="190"/>
        <end position="210"/>
    </location>
</feature>
<dbReference type="InterPro" id="IPR004762">
    <property type="entry name" value="Amino_acid_permease_fungi"/>
</dbReference>
<feature type="transmembrane region" description="Helical" evidence="8">
    <location>
        <begin position="375"/>
        <end position="392"/>
    </location>
</feature>
<keyword evidence="3" id="KW-1003">Cell membrane</keyword>
<dbReference type="InterPro" id="IPR004840">
    <property type="entry name" value="Amino_acid_permease_CS"/>
</dbReference>
<keyword evidence="5" id="KW-0029">Amino-acid transport</keyword>
<organism evidence="10 11">
    <name type="scientific">Oidiodendron maius (strain Zn)</name>
    <dbReference type="NCBI Taxonomy" id="913774"/>
    <lineage>
        <taxon>Eukaryota</taxon>
        <taxon>Fungi</taxon>
        <taxon>Dikarya</taxon>
        <taxon>Ascomycota</taxon>
        <taxon>Pezizomycotina</taxon>
        <taxon>Leotiomycetes</taxon>
        <taxon>Leotiomycetes incertae sedis</taxon>
        <taxon>Myxotrichaceae</taxon>
        <taxon>Oidiodendron</taxon>
    </lineage>
</organism>
<evidence type="ECO:0000256" key="8">
    <source>
        <dbReference type="SAM" id="Phobius"/>
    </source>
</evidence>
<evidence type="ECO:0000256" key="7">
    <source>
        <dbReference type="ARBA" id="ARBA00023136"/>
    </source>
</evidence>
<dbReference type="HOGENOM" id="CLU_007946_12_0_1"/>
<accession>A0A0C3CYH0</accession>
<feature type="domain" description="Amino acid permease/ SLC12A" evidence="9">
    <location>
        <begin position="52"/>
        <end position="513"/>
    </location>
</feature>
<evidence type="ECO:0000256" key="2">
    <source>
        <dbReference type="ARBA" id="ARBA00022448"/>
    </source>
</evidence>
<proteinExistence type="predicted"/>
<dbReference type="PANTHER" id="PTHR43341">
    <property type="entry name" value="AMINO ACID PERMEASE"/>
    <property type="match status" value="1"/>
</dbReference>
<dbReference type="GO" id="GO:0015171">
    <property type="term" value="F:amino acid transmembrane transporter activity"/>
    <property type="evidence" value="ECO:0007669"/>
    <property type="project" value="TreeGrafter"/>
</dbReference>
<evidence type="ECO:0000313" key="10">
    <source>
        <dbReference type="EMBL" id="KIN04074.1"/>
    </source>
</evidence>
<evidence type="ECO:0000256" key="6">
    <source>
        <dbReference type="ARBA" id="ARBA00022989"/>
    </source>
</evidence>
<dbReference type="Gene3D" id="1.20.1740.10">
    <property type="entry name" value="Amino acid/polyamine transporter I"/>
    <property type="match status" value="1"/>
</dbReference>
<feature type="transmembrane region" description="Helical" evidence="8">
    <location>
        <begin position="77"/>
        <end position="96"/>
    </location>
</feature>
<reference evidence="10 11" key="1">
    <citation type="submission" date="2014-04" db="EMBL/GenBank/DDBJ databases">
        <authorList>
            <consortium name="DOE Joint Genome Institute"/>
            <person name="Kuo A."/>
            <person name="Martino E."/>
            <person name="Perotto S."/>
            <person name="Kohler A."/>
            <person name="Nagy L.G."/>
            <person name="Floudas D."/>
            <person name="Copeland A."/>
            <person name="Barry K.W."/>
            <person name="Cichocki N."/>
            <person name="Veneault-Fourrey C."/>
            <person name="LaButti K."/>
            <person name="Lindquist E.A."/>
            <person name="Lipzen A."/>
            <person name="Lundell T."/>
            <person name="Morin E."/>
            <person name="Murat C."/>
            <person name="Sun H."/>
            <person name="Tunlid A."/>
            <person name="Henrissat B."/>
            <person name="Grigoriev I.V."/>
            <person name="Hibbett D.S."/>
            <person name="Martin F."/>
            <person name="Nordberg H.P."/>
            <person name="Cantor M.N."/>
            <person name="Hua S.X."/>
        </authorList>
    </citation>
    <scope>NUCLEOTIDE SEQUENCE [LARGE SCALE GENOMIC DNA]</scope>
    <source>
        <strain evidence="10 11">Zn</strain>
    </source>
</reference>
<reference evidence="11" key="2">
    <citation type="submission" date="2015-01" db="EMBL/GenBank/DDBJ databases">
        <title>Evolutionary Origins and Diversification of the Mycorrhizal Mutualists.</title>
        <authorList>
            <consortium name="DOE Joint Genome Institute"/>
            <consortium name="Mycorrhizal Genomics Consortium"/>
            <person name="Kohler A."/>
            <person name="Kuo A."/>
            <person name="Nagy L.G."/>
            <person name="Floudas D."/>
            <person name="Copeland A."/>
            <person name="Barry K.W."/>
            <person name="Cichocki N."/>
            <person name="Veneault-Fourrey C."/>
            <person name="LaButti K."/>
            <person name="Lindquist E.A."/>
            <person name="Lipzen A."/>
            <person name="Lundell T."/>
            <person name="Morin E."/>
            <person name="Murat C."/>
            <person name="Riley R."/>
            <person name="Ohm R."/>
            <person name="Sun H."/>
            <person name="Tunlid A."/>
            <person name="Henrissat B."/>
            <person name="Grigoriev I.V."/>
            <person name="Hibbett D.S."/>
            <person name="Martin F."/>
        </authorList>
    </citation>
    <scope>NUCLEOTIDE SEQUENCE [LARGE SCALE GENOMIC DNA]</scope>
    <source>
        <strain evidence="11">Zn</strain>
    </source>
</reference>
<dbReference type="EMBL" id="KN832873">
    <property type="protein sequence ID" value="KIN04074.1"/>
    <property type="molecule type" value="Genomic_DNA"/>
</dbReference>
<feature type="transmembrane region" description="Helical" evidence="8">
    <location>
        <begin position="133"/>
        <end position="152"/>
    </location>
</feature>
<feature type="transmembrane region" description="Helical" evidence="8">
    <location>
        <begin position="490"/>
        <end position="509"/>
    </location>
</feature>
<evidence type="ECO:0000259" key="9">
    <source>
        <dbReference type="Pfam" id="PF00324"/>
    </source>
</evidence>
<dbReference type="FunCoup" id="A0A0C3CYH0">
    <property type="interactions" value="249"/>
</dbReference>
<name>A0A0C3CYH0_OIDMZ</name>
<dbReference type="Pfam" id="PF00324">
    <property type="entry name" value="AA_permease"/>
    <property type="match status" value="1"/>
</dbReference>
<evidence type="ECO:0000256" key="4">
    <source>
        <dbReference type="ARBA" id="ARBA00022692"/>
    </source>
</evidence>
<protein>
    <recommendedName>
        <fullName evidence="9">Amino acid permease/ SLC12A domain-containing protein</fullName>
    </recommendedName>
</protein>